<dbReference type="InterPro" id="IPR029068">
    <property type="entry name" value="Glyas_Bleomycin-R_OHBP_Dase"/>
</dbReference>
<comment type="caution">
    <text evidence="2">The sequence shown here is derived from an EMBL/GenBank/DDBJ whole genome shotgun (WGS) entry which is preliminary data.</text>
</comment>
<accession>A0AA40VMW6</accession>
<keyword evidence="3" id="KW-1185">Reference proteome</keyword>
<organism evidence="2 3">
    <name type="scientific">Microbacterium invictum</name>
    <dbReference type="NCBI Taxonomy" id="515415"/>
    <lineage>
        <taxon>Bacteria</taxon>
        <taxon>Bacillati</taxon>
        <taxon>Actinomycetota</taxon>
        <taxon>Actinomycetes</taxon>
        <taxon>Micrococcales</taxon>
        <taxon>Microbacteriaceae</taxon>
        <taxon>Microbacterium</taxon>
    </lineage>
</organism>
<dbReference type="InterPro" id="IPR037523">
    <property type="entry name" value="VOC_core"/>
</dbReference>
<evidence type="ECO:0000259" key="1">
    <source>
        <dbReference type="PROSITE" id="PS51819"/>
    </source>
</evidence>
<feature type="domain" description="VOC" evidence="1">
    <location>
        <begin position="5"/>
        <end position="140"/>
    </location>
</feature>
<protein>
    <recommendedName>
        <fullName evidence="1">VOC domain-containing protein</fullName>
    </recommendedName>
</protein>
<sequence length="172" mass="18795">MTAPLIEHIGILVPNLEEAIERWSAATGYTFSPIARYRTDRYADHTGPEHFHDARISFSKEGPPRIELMEVTGAGTHGPSELGIHHFGFPGTADCLGRMGELAAQGIRHDGVAFDGEGRILLWFTEKQALDGIRLEYVSRLPGPTVADNGSALWVDPATGRNSLWGPPEPVR</sequence>
<reference evidence="2 3" key="1">
    <citation type="submission" date="2020-08" db="EMBL/GenBank/DDBJ databases">
        <title>Sequencing the genomes of 1000 actinobacteria strains.</title>
        <authorList>
            <person name="Klenk H.-P."/>
        </authorList>
    </citation>
    <scope>NUCLEOTIDE SEQUENCE [LARGE SCALE GENOMIC DNA]</scope>
    <source>
        <strain evidence="2 3">DSM 19600</strain>
    </source>
</reference>
<evidence type="ECO:0000313" key="3">
    <source>
        <dbReference type="Proteomes" id="UP000549113"/>
    </source>
</evidence>
<evidence type="ECO:0000313" key="2">
    <source>
        <dbReference type="EMBL" id="MBB4140267.1"/>
    </source>
</evidence>
<dbReference type="RefSeq" id="WP_183499827.1">
    <property type="nucleotide sequence ID" value="NZ_BAABCO010000002.1"/>
</dbReference>
<dbReference type="AlphaFoldDB" id="A0AA40VMW6"/>
<dbReference type="Proteomes" id="UP000549113">
    <property type="component" value="Unassembled WGS sequence"/>
</dbReference>
<name>A0AA40VMW6_9MICO</name>
<dbReference type="SUPFAM" id="SSF54593">
    <property type="entry name" value="Glyoxalase/Bleomycin resistance protein/Dihydroxybiphenyl dioxygenase"/>
    <property type="match status" value="1"/>
</dbReference>
<dbReference type="Pfam" id="PF13669">
    <property type="entry name" value="Glyoxalase_4"/>
    <property type="match status" value="1"/>
</dbReference>
<gene>
    <name evidence="2" type="ORF">BKA10_002061</name>
</gene>
<dbReference type="Gene3D" id="3.10.180.10">
    <property type="entry name" value="2,3-Dihydroxybiphenyl 1,2-Dioxygenase, domain 1"/>
    <property type="match status" value="1"/>
</dbReference>
<dbReference type="EMBL" id="JACIFH010000001">
    <property type="protein sequence ID" value="MBB4140267.1"/>
    <property type="molecule type" value="Genomic_DNA"/>
</dbReference>
<proteinExistence type="predicted"/>
<dbReference type="PROSITE" id="PS51819">
    <property type="entry name" value="VOC"/>
    <property type="match status" value="1"/>
</dbReference>